<reference evidence="1 2" key="2">
    <citation type="journal article" date="2011" name="ISME J.">
        <title>RNA-seq reveals cooperative metabolic interactions between two termite-gut spirochete species in co-culture.</title>
        <authorList>
            <person name="Rosenthal A.Z."/>
            <person name="Matson E.G."/>
            <person name="Eldar A."/>
            <person name="Leadbetter J.R."/>
        </authorList>
    </citation>
    <scope>NUCLEOTIDE SEQUENCE [LARGE SCALE GENOMIC DNA]</scope>
    <source>
        <strain evidence="2">ATCC BAA-887 / DSM 12427 / ZAS-2</strain>
    </source>
</reference>
<keyword evidence="2" id="KW-1185">Reference proteome</keyword>
<dbReference type="STRING" id="545694.TREPR_2241"/>
<evidence type="ECO:0000313" key="2">
    <source>
        <dbReference type="Proteomes" id="UP000009223"/>
    </source>
</evidence>
<sequence length="130" mass="14336">MGYGVGVGARYCLAILIPPALARIPPPQYDYPMCWYCGSPILDPNPLGRSLRCPECGKDLRVCRHCRFFLPGARGDCSEPNAEPPAEKDRGNFCDWFSLNARFRSPTPGEAGPREKAVSAKSAFDNLFKP</sequence>
<dbReference type="Proteomes" id="UP000009223">
    <property type="component" value="Chromosome"/>
</dbReference>
<dbReference type="AlphaFoldDB" id="F5YIG2"/>
<accession>F5YIG2</accession>
<dbReference type="KEGG" id="tpi:TREPR_2241"/>
<proteinExistence type="predicted"/>
<evidence type="ECO:0000313" key="1">
    <source>
        <dbReference type="EMBL" id="AEF86355.1"/>
    </source>
</evidence>
<dbReference type="EMBL" id="CP001843">
    <property type="protein sequence ID" value="AEF86355.1"/>
    <property type="molecule type" value="Genomic_DNA"/>
</dbReference>
<organism evidence="1 2">
    <name type="scientific">Treponema primitia (strain ATCC BAA-887 / DSM 12427 / ZAS-2)</name>
    <dbReference type="NCBI Taxonomy" id="545694"/>
    <lineage>
        <taxon>Bacteria</taxon>
        <taxon>Pseudomonadati</taxon>
        <taxon>Spirochaetota</taxon>
        <taxon>Spirochaetia</taxon>
        <taxon>Spirochaetales</taxon>
        <taxon>Treponemataceae</taxon>
        <taxon>Treponema</taxon>
    </lineage>
</organism>
<dbReference type="HOGENOM" id="CLU_138568_1_0_12"/>
<reference evidence="2" key="1">
    <citation type="submission" date="2009-12" db="EMBL/GenBank/DDBJ databases">
        <title>Complete sequence of Treponema primitia strain ZAS-2.</title>
        <authorList>
            <person name="Tetu S.G."/>
            <person name="Matson E."/>
            <person name="Ren Q."/>
            <person name="Seshadri R."/>
            <person name="Elbourne L."/>
            <person name="Hassan K.A."/>
            <person name="Durkin A."/>
            <person name="Radune D."/>
            <person name="Mohamoud Y."/>
            <person name="Shay R."/>
            <person name="Jin S."/>
            <person name="Zhang X."/>
            <person name="Lucey K."/>
            <person name="Ballor N.R."/>
            <person name="Ottesen E."/>
            <person name="Rosenthal R."/>
            <person name="Allen A."/>
            <person name="Leadbetter J.R."/>
            <person name="Paulsen I.T."/>
        </authorList>
    </citation>
    <scope>NUCLEOTIDE SEQUENCE [LARGE SCALE GENOMIC DNA]</scope>
    <source>
        <strain evidence="2">ATCC BAA-887 / DSM 12427 / ZAS-2</strain>
    </source>
</reference>
<protein>
    <submittedName>
        <fullName evidence="1">Uncharacterized protein</fullName>
    </submittedName>
</protein>
<name>F5YIG2_TREPZ</name>
<gene>
    <name evidence="1" type="ordered locus">TREPR_2241</name>
</gene>
<dbReference type="eggNOG" id="ENOG5033AW7">
    <property type="taxonomic scope" value="Bacteria"/>
</dbReference>